<keyword evidence="4 6" id="KW-0456">Lyase</keyword>
<accession>A0ABT4RIJ6</accession>
<evidence type="ECO:0000313" key="7">
    <source>
        <dbReference type="Proteomes" id="UP001147700"/>
    </source>
</evidence>
<proteinExistence type="predicted"/>
<gene>
    <name evidence="6" type="ORF">OJ962_12870</name>
</gene>
<evidence type="ECO:0000256" key="2">
    <source>
        <dbReference type="ARBA" id="ARBA00022793"/>
    </source>
</evidence>
<keyword evidence="7" id="KW-1185">Reference proteome</keyword>
<evidence type="ECO:0000313" key="6">
    <source>
        <dbReference type="EMBL" id="MDA0138387.1"/>
    </source>
</evidence>
<organism evidence="6 7">
    <name type="scientific">Solirubrobacter deserti</name>
    <dbReference type="NCBI Taxonomy" id="2282478"/>
    <lineage>
        <taxon>Bacteria</taxon>
        <taxon>Bacillati</taxon>
        <taxon>Actinomycetota</taxon>
        <taxon>Thermoleophilia</taxon>
        <taxon>Solirubrobacterales</taxon>
        <taxon>Solirubrobacteraceae</taxon>
        <taxon>Solirubrobacter</taxon>
    </lineage>
</organism>
<dbReference type="EMBL" id="JAPCID010000015">
    <property type="protein sequence ID" value="MDA0138387.1"/>
    <property type="molecule type" value="Genomic_DNA"/>
</dbReference>
<dbReference type="Pfam" id="PF01370">
    <property type="entry name" value="Epimerase"/>
    <property type="match status" value="1"/>
</dbReference>
<dbReference type="Gene3D" id="3.40.50.720">
    <property type="entry name" value="NAD(P)-binding Rossmann-like Domain"/>
    <property type="match status" value="1"/>
</dbReference>
<dbReference type="SUPFAM" id="SSF51735">
    <property type="entry name" value="NAD(P)-binding Rossmann-fold domains"/>
    <property type="match status" value="1"/>
</dbReference>
<comment type="cofactor">
    <cofactor evidence="1">
        <name>NAD(+)</name>
        <dbReference type="ChEBI" id="CHEBI:57540"/>
    </cofactor>
</comment>
<dbReference type="PANTHER" id="PTHR43078:SF6">
    <property type="entry name" value="UDP-GLUCURONIC ACID DECARBOXYLASE 1"/>
    <property type="match status" value="1"/>
</dbReference>
<reference evidence="6" key="1">
    <citation type="submission" date="2022-10" db="EMBL/GenBank/DDBJ databases">
        <title>The WGS of Solirubrobacter sp. CPCC 204708.</title>
        <authorList>
            <person name="Jiang Z."/>
        </authorList>
    </citation>
    <scope>NUCLEOTIDE SEQUENCE</scope>
    <source>
        <strain evidence="6">CPCC 204708</strain>
    </source>
</reference>
<dbReference type="InterPro" id="IPR044516">
    <property type="entry name" value="UXS-like"/>
</dbReference>
<dbReference type="EC" id="4.2.1.47" evidence="6"/>
<dbReference type="GO" id="GO:0008446">
    <property type="term" value="F:GDP-mannose 4,6-dehydratase activity"/>
    <property type="evidence" value="ECO:0007669"/>
    <property type="project" value="UniProtKB-EC"/>
</dbReference>
<keyword evidence="3" id="KW-0520">NAD</keyword>
<protein>
    <submittedName>
        <fullName evidence="6">GDP-mannose 4,6-dehydratase</fullName>
        <ecNumber evidence="6">4.2.1.47</ecNumber>
    </submittedName>
</protein>
<keyword evidence="2" id="KW-0210">Decarboxylase</keyword>
<evidence type="ECO:0000256" key="3">
    <source>
        <dbReference type="ARBA" id="ARBA00023027"/>
    </source>
</evidence>
<dbReference type="RefSeq" id="WP_202957858.1">
    <property type="nucleotide sequence ID" value="NZ_JAPCID010000015.1"/>
</dbReference>
<dbReference type="InterPro" id="IPR001509">
    <property type="entry name" value="Epimerase_deHydtase"/>
</dbReference>
<evidence type="ECO:0000256" key="4">
    <source>
        <dbReference type="ARBA" id="ARBA00023239"/>
    </source>
</evidence>
<name>A0ABT4RIJ6_9ACTN</name>
<evidence type="ECO:0000256" key="1">
    <source>
        <dbReference type="ARBA" id="ARBA00001911"/>
    </source>
</evidence>
<dbReference type="Proteomes" id="UP001147700">
    <property type="component" value="Unassembled WGS sequence"/>
</dbReference>
<feature type="domain" description="NAD-dependent epimerase/dehydratase" evidence="5">
    <location>
        <begin position="10"/>
        <end position="252"/>
    </location>
</feature>
<evidence type="ECO:0000259" key="5">
    <source>
        <dbReference type="Pfam" id="PF01370"/>
    </source>
</evidence>
<comment type="caution">
    <text evidence="6">The sequence shown here is derived from an EMBL/GenBank/DDBJ whole genome shotgun (WGS) entry which is preliminary data.</text>
</comment>
<dbReference type="PANTHER" id="PTHR43078">
    <property type="entry name" value="UDP-GLUCURONIC ACID DECARBOXYLASE-RELATED"/>
    <property type="match status" value="1"/>
</dbReference>
<sequence length="333" mass="37079">MRSIPTSRKALITGGAGFIGSHLAESLLADGWEVYVLDDLSTGSLSNISHLLDRRDFHLVVDSVLSEAVVNELVHKCDVVYHLAAVVGVRLIVEQPVHTIVTNIRGTEVVLDKCNRFNKRVLIASTSEVYGDHRKERALHENDRRVYGPTTQRRWAYADSKAMDEFLALAYGAEQNLDFVIARLFNTVGPRQTGQYGMVVPSFIQRALDGEVIDIHGNGEQTRCFCHVADVVRALRGLMETPQTRGEIYNVGSKNKTTILGLAERICAAVGIDTEFNFVPYDRVYGEGIEDMLHREPAIDKIRHAIGWAPERDLDQIVADVIAERRALAFQAA</sequence>
<dbReference type="InterPro" id="IPR036291">
    <property type="entry name" value="NAD(P)-bd_dom_sf"/>
</dbReference>